<protein>
    <submittedName>
        <fullName evidence="3">Uncharacterized protein</fullName>
    </submittedName>
</protein>
<feature type="region of interest" description="Disordered" evidence="1">
    <location>
        <begin position="1"/>
        <end position="24"/>
    </location>
</feature>
<proteinExistence type="predicted"/>
<dbReference type="Proteomes" id="UP000887565">
    <property type="component" value="Unplaced"/>
</dbReference>
<organism evidence="2 3">
    <name type="scientific">Romanomermis culicivorax</name>
    <name type="common">Nematode worm</name>
    <dbReference type="NCBI Taxonomy" id="13658"/>
    <lineage>
        <taxon>Eukaryota</taxon>
        <taxon>Metazoa</taxon>
        <taxon>Ecdysozoa</taxon>
        <taxon>Nematoda</taxon>
        <taxon>Enoplea</taxon>
        <taxon>Dorylaimia</taxon>
        <taxon>Mermithida</taxon>
        <taxon>Mermithoidea</taxon>
        <taxon>Mermithidae</taxon>
        <taxon>Romanomermis</taxon>
    </lineage>
</organism>
<evidence type="ECO:0000256" key="1">
    <source>
        <dbReference type="SAM" id="MobiDB-lite"/>
    </source>
</evidence>
<sequence length="86" mass="9306">MDVALIEPAAPIPTTAPAVDPPPPPRMLFPEHHWKDYPAALKDEIQRILLPPSTLIAPLTQVAQTALVVAQPIMQPQVPLLPPIIS</sequence>
<reference evidence="3" key="1">
    <citation type="submission" date="2022-11" db="UniProtKB">
        <authorList>
            <consortium name="WormBaseParasite"/>
        </authorList>
    </citation>
    <scope>IDENTIFICATION</scope>
</reference>
<accession>A0A915JCN7</accession>
<evidence type="ECO:0000313" key="2">
    <source>
        <dbReference type="Proteomes" id="UP000887565"/>
    </source>
</evidence>
<name>A0A915JCN7_ROMCU</name>
<keyword evidence="2" id="KW-1185">Reference proteome</keyword>
<evidence type="ECO:0000313" key="3">
    <source>
        <dbReference type="WBParaSite" id="nRc.2.0.1.t23560-RA"/>
    </source>
</evidence>
<dbReference type="WBParaSite" id="nRc.2.0.1.t23560-RA">
    <property type="protein sequence ID" value="nRc.2.0.1.t23560-RA"/>
    <property type="gene ID" value="nRc.2.0.1.g23560"/>
</dbReference>
<feature type="compositionally biased region" description="Low complexity" evidence="1">
    <location>
        <begin position="8"/>
        <end position="18"/>
    </location>
</feature>
<dbReference type="AlphaFoldDB" id="A0A915JCN7"/>